<dbReference type="Gene3D" id="3.30.160.100">
    <property type="entry name" value="Ribosome hibernation promotion factor-like"/>
    <property type="match status" value="1"/>
</dbReference>
<feature type="region of interest" description="Disordered" evidence="1">
    <location>
        <begin position="99"/>
        <end position="123"/>
    </location>
</feature>
<dbReference type="Proteomes" id="UP001501598">
    <property type="component" value="Unassembled WGS sequence"/>
</dbReference>
<evidence type="ECO:0008006" key="4">
    <source>
        <dbReference type="Google" id="ProtNLM"/>
    </source>
</evidence>
<dbReference type="InterPro" id="IPR036567">
    <property type="entry name" value="RHF-like"/>
</dbReference>
<gene>
    <name evidence="2" type="ORF">GCM10023175_17060</name>
</gene>
<dbReference type="EMBL" id="BAABGT010000025">
    <property type="protein sequence ID" value="GAA4542152.1"/>
    <property type="molecule type" value="Genomic_DNA"/>
</dbReference>
<evidence type="ECO:0000256" key="1">
    <source>
        <dbReference type="SAM" id="MobiDB-lite"/>
    </source>
</evidence>
<reference evidence="3" key="1">
    <citation type="journal article" date="2019" name="Int. J. Syst. Evol. Microbiol.">
        <title>The Global Catalogue of Microorganisms (GCM) 10K type strain sequencing project: providing services to taxonomists for standard genome sequencing and annotation.</title>
        <authorList>
            <consortium name="The Broad Institute Genomics Platform"/>
            <consortium name="The Broad Institute Genome Sequencing Center for Infectious Disease"/>
            <person name="Wu L."/>
            <person name="Ma J."/>
        </authorList>
    </citation>
    <scope>NUCLEOTIDE SEQUENCE [LARGE SCALE GENOMIC DNA]</scope>
    <source>
        <strain evidence="3">JCM 17906</strain>
    </source>
</reference>
<evidence type="ECO:0000313" key="3">
    <source>
        <dbReference type="Proteomes" id="UP001501598"/>
    </source>
</evidence>
<dbReference type="SUPFAM" id="SSF69754">
    <property type="entry name" value="Ribosome binding protein Y (YfiA homologue)"/>
    <property type="match status" value="1"/>
</dbReference>
<evidence type="ECO:0000313" key="2">
    <source>
        <dbReference type="EMBL" id="GAA4542152.1"/>
    </source>
</evidence>
<protein>
    <recommendedName>
        <fullName evidence="4">Sigma 54 modulation/S30EA-like ribosomal protein</fullName>
    </recommendedName>
</protein>
<accession>A0ABP8RLL4</accession>
<organism evidence="2 3">
    <name type="scientific">Pseudonocardia xishanensis</name>
    <dbReference type="NCBI Taxonomy" id="630995"/>
    <lineage>
        <taxon>Bacteria</taxon>
        <taxon>Bacillati</taxon>
        <taxon>Actinomycetota</taxon>
        <taxon>Actinomycetes</taxon>
        <taxon>Pseudonocardiales</taxon>
        <taxon>Pseudonocardiaceae</taxon>
        <taxon>Pseudonocardia</taxon>
    </lineage>
</organism>
<name>A0ABP8RLL4_9PSEU</name>
<sequence length="123" mass="13583">MFETARDRNPRVQLGRGIAPDLADYARDVVARLLAHRGRAAARAHLHVVRHTGTGRSRPVTARAVVDLDGTPVAVHVDADHPREAVDLLVDRLARRMERLRRPPREGGHGLPGAHLRTAERPS</sequence>
<comment type="caution">
    <text evidence="2">The sequence shown here is derived from an EMBL/GenBank/DDBJ whole genome shotgun (WGS) entry which is preliminary data.</text>
</comment>
<keyword evidence="3" id="KW-1185">Reference proteome</keyword>
<dbReference type="RefSeq" id="WP_345414483.1">
    <property type="nucleotide sequence ID" value="NZ_BAABGT010000025.1"/>
</dbReference>
<proteinExistence type="predicted"/>
<feature type="compositionally biased region" description="Basic and acidic residues" evidence="1">
    <location>
        <begin position="99"/>
        <end position="108"/>
    </location>
</feature>